<keyword evidence="2" id="KW-1185">Reference proteome</keyword>
<evidence type="ECO:0000313" key="2">
    <source>
        <dbReference type="Proteomes" id="UP001239111"/>
    </source>
</evidence>
<reference evidence="1" key="1">
    <citation type="submission" date="2023-04" db="EMBL/GenBank/DDBJ databases">
        <title>A chromosome-level genome assembly of the parasitoid wasp Eretmocerus hayati.</title>
        <authorList>
            <person name="Zhong Y."/>
            <person name="Liu S."/>
            <person name="Liu Y."/>
        </authorList>
    </citation>
    <scope>NUCLEOTIDE SEQUENCE</scope>
    <source>
        <strain evidence="1">ZJU_SS_LIU_2023</strain>
    </source>
</reference>
<name>A0ACC2P4E0_9HYME</name>
<evidence type="ECO:0000313" key="1">
    <source>
        <dbReference type="EMBL" id="KAJ8677404.1"/>
    </source>
</evidence>
<accession>A0ACC2P4E0</accession>
<gene>
    <name evidence="1" type="ORF">QAD02_013191</name>
</gene>
<organism evidence="1 2">
    <name type="scientific">Eretmocerus hayati</name>
    <dbReference type="NCBI Taxonomy" id="131215"/>
    <lineage>
        <taxon>Eukaryota</taxon>
        <taxon>Metazoa</taxon>
        <taxon>Ecdysozoa</taxon>
        <taxon>Arthropoda</taxon>
        <taxon>Hexapoda</taxon>
        <taxon>Insecta</taxon>
        <taxon>Pterygota</taxon>
        <taxon>Neoptera</taxon>
        <taxon>Endopterygota</taxon>
        <taxon>Hymenoptera</taxon>
        <taxon>Apocrita</taxon>
        <taxon>Proctotrupomorpha</taxon>
        <taxon>Chalcidoidea</taxon>
        <taxon>Aphelinidae</taxon>
        <taxon>Aphelininae</taxon>
        <taxon>Eretmocerus</taxon>
    </lineage>
</organism>
<dbReference type="EMBL" id="CM056742">
    <property type="protein sequence ID" value="KAJ8677404.1"/>
    <property type="molecule type" value="Genomic_DNA"/>
</dbReference>
<protein>
    <submittedName>
        <fullName evidence="1">Uncharacterized protein</fullName>
    </submittedName>
</protein>
<proteinExistence type="predicted"/>
<sequence length="136" mass="15614">MQSFDRKYEEKMSLFNNEYTAVTSVSSDYSCSLVFSTEVLQNDDILCVKSDERWILVNISLDTLVITDTVVDFLFGYSPTLQVCFHDDMMWKHRHGSQIMTGPSIAHDGIPILEFHGTDLNTLKERALWAFVEPPK</sequence>
<dbReference type="Proteomes" id="UP001239111">
    <property type="component" value="Chromosome 2"/>
</dbReference>
<comment type="caution">
    <text evidence="1">The sequence shown here is derived from an EMBL/GenBank/DDBJ whole genome shotgun (WGS) entry which is preliminary data.</text>
</comment>